<reference evidence="4" key="1">
    <citation type="journal article" date="2021" name="Proc. Natl. Acad. Sci. U.S.A.">
        <title>Three genomes in the algal genus Volvox reveal the fate of a haploid sex-determining region after a transition to homothallism.</title>
        <authorList>
            <person name="Yamamoto K."/>
            <person name="Hamaji T."/>
            <person name="Kawai-Toyooka H."/>
            <person name="Matsuzaki R."/>
            <person name="Takahashi F."/>
            <person name="Nishimura Y."/>
            <person name="Kawachi M."/>
            <person name="Noguchi H."/>
            <person name="Minakuchi Y."/>
            <person name="Umen J.G."/>
            <person name="Toyoda A."/>
            <person name="Nozaki H."/>
        </authorList>
    </citation>
    <scope>NUCLEOTIDE SEQUENCE</scope>
    <source>
        <strain evidence="5">NIES-3785</strain>
        <strain evidence="4">NIES-3786</strain>
    </source>
</reference>
<dbReference type="SMART" id="SM00198">
    <property type="entry name" value="SCP"/>
    <property type="match status" value="1"/>
</dbReference>
<dbReference type="AlphaFoldDB" id="A0A8J4FXB2"/>
<dbReference type="Gene3D" id="3.40.33.10">
    <property type="entry name" value="CAP"/>
    <property type="match status" value="1"/>
</dbReference>
<dbReference type="EMBL" id="BNCP01000086">
    <property type="protein sequence ID" value="GIL92976.1"/>
    <property type="molecule type" value="Genomic_DNA"/>
</dbReference>
<dbReference type="CDD" id="cd05382">
    <property type="entry name" value="CAP_GAPR1-like"/>
    <property type="match status" value="1"/>
</dbReference>
<dbReference type="Proteomes" id="UP000747110">
    <property type="component" value="Unassembled WGS sequence"/>
</dbReference>
<sequence length="304" mass="32447">MAQRLIGGSSLTALAAALLLIALQLLMTPQQAVSQANILQNRAINMGSRRRQVLQSSTTVNTTDNTQPEASSPPLNTSVPSPSLSSSAPPPTLPPEEPQPSPPSPSPPPEEPQPSPPAPSPPPPPALPGGNCPDAQALLELNNLFRVRHQAPPFQWNPSLAASSAVYAQQLADDSCQIKHSNSRSYGENLLSMQAIPKPDNSCASAVQSWYNEVQFYNFSAAQPFYDNWYQPRQIGHFSQLVWKGTSSVGCGIGLADTNVLISNKNRTLGCKVVVCRYKAPGNVATDIAFLKNVLPNITPTVAV</sequence>
<dbReference type="InterPro" id="IPR001283">
    <property type="entry name" value="CRISP-related"/>
</dbReference>
<evidence type="ECO:0000313" key="5">
    <source>
        <dbReference type="EMBL" id="GIM12020.1"/>
    </source>
</evidence>
<organism evidence="4 6">
    <name type="scientific">Volvox reticuliferus</name>
    <dbReference type="NCBI Taxonomy" id="1737510"/>
    <lineage>
        <taxon>Eukaryota</taxon>
        <taxon>Viridiplantae</taxon>
        <taxon>Chlorophyta</taxon>
        <taxon>core chlorophytes</taxon>
        <taxon>Chlorophyceae</taxon>
        <taxon>CS clade</taxon>
        <taxon>Chlamydomonadales</taxon>
        <taxon>Volvocaceae</taxon>
        <taxon>Volvox</taxon>
    </lineage>
</organism>
<feature type="chain" id="PRO_5035391341" description="SCP domain-containing protein" evidence="2">
    <location>
        <begin position="35"/>
        <end position="304"/>
    </location>
</feature>
<dbReference type="Pfam" id="PF00188">
    <property type="entry name" value="CAP"/>
    <property type="match status" value="1"/>
</dbReference>
<dbReference type="InterPro" id="IPR034113">
    <property type="entry name" value="SCP_GAPR1-like"/>
</dbReference>
<evidence type="ECO:0000256" key="1">
    <source>
        <dbReference type="SAM" id="MobiDB-lite"/>
    </source>
</evidence>
<evidence type="ECO:0000256" key="2">
    <source>
        <dbReference type="SAM" id="SignalP"/>
    </source>
</evidence>
<dbReference type="OrthoDB" id="337038at2759"/>
<dbReference type="InterPro" id="IPR018244">
    <property type="entry name" value="Allrgn_V5/Tpx1_CS"/>
</dbReference>
<name>A0A8J4FXB2_9CHLO</name>
<feature type="compositionally biased region" description="Pro residues" evidence="1">
    <location>
        <begin position="88"/>
        <end position="127"/>
    </location>
</feature>
<feature type="domain" description="SCP" evidence="3">
    <location>
        <begin position="133"/>
        <end position="286"/>
    </location>
</feature>
<feature type="signal peptide" evidence="2">
    <location>
        <begin position="1"/>
        <end position="34"/>
    </location>
</feature>
<dbReference type="PRINTS" id="PR00837">
    <property type="entry name" value="V5TPXLIKE"/>
</dbReference>
<dbReference type="Proteomes" id="UP000722791">
    <property type="component" value="Unassembled WGS sequence"/>
</dbReference>
<dbReference type="PROSITE" id="PS01009">
    <property type="entry name" value="CRISP_1"/>
    <property type="match status" value="1"/>
</dbReference>
<dbReference type="PROSITE" id="PS01010">
    <property type="entry name" value="CRISP_2"/>
    <property type="match status" value="1"/>
</dbReference>
<comment type="caution">
    <text evidence="4">The sequence shown here is derived from an EMBL/GenBank/DDBJ whole genome shotgun (WGS) entry which is preliminary data.</text>
</comment>
<gene>
    <name evidence="4" type="ORF">Vretifemale_20452</name>
    <name evidence="5" type="ORF">Vretimale_15483</name>
</gene>
<dbReference type="EMBL" id="BNCQ01000041">
    <property type="protein sequence ID" value="GIM12020.1"/>
    <property type="molecule type" value="Genomic_DNA"/>
</dbReference>
<dbReference type="SUPFAM" id="SSF55797">
    <property type="entry name" value="PR-1-like"/>
    <property type="match status" value="1"/>
</dbReference>
<keyword evidence="6" id="KW-1185">Reference proteome</keyword>
<feature type="compositionally biased region" description="Polar residues" evidence="1">
    <location>
        <begin position="53"/>
        <end position="70"/>
    </location>
</feature>
<proteinExistence type="predicted"/>
<keyword evidence="2" id="KW-0732">Signal</keyword>
<evidence type="ECO:0000259" key="3">
    <source>
        <dbReference type="SMART" id="SM00198"/>
    </source>
</evidence>
<protein>
    <recommendedName>
        <fullName evidence="3">SCP domain-containing protein</fullName>
    </recommendedName>
</protein>
<evidence type="ECO:0000313" key="4">
    <source>
        <dbReference type="EMBL" id="GIL92976.1"/>
    </source>
</evidence>
<feature type="region of interest" description="Disordered" evidence="1">
    <location>
        <begin position="49"/>
        <end position="134"/>
    </location>
</feature>
<dbReference type="InterPro" id="IPR014044">
    <property type="entry name" value="CAP_dom"/>
</dbReference>
<dbReference type="PANTHER" id="PTHR10334">
    <property type="entry name" value="CYSTEINE-RICH SECRETORY PROTEIN-RELATED"/>
    <property type="match status" value="1"/>
</dbReference>
<accession>A0A8J4FXB2</accession>
<dbReference type="GO" id="GO:0005576">
    <property type="term" value="C:extracellular region"/>
    <property type="evidence" value="ECO:0007669"/>
    <property type="project" value="InterPro"/>
</dbReference>
<evidence type="ECO:0000313" key="6">
    <source>
        <dbReference type="Proteomes" id="UP000747110"/>
    </source>
</evidence>
<dbReference type="InterPro" id="IPR035940">
    <property type="entry name" value="CAP_sf"/>
</dbReference>
<feature type="compositionally biased region" description="Low complexity" evidence="1">
    <location>
        <begin position="72"/>
        <end position="87"/>
    </location>
</feature>